<dbReference type="EMBL" id="JANPWB010000006">
    <property type="protein sequence ID" value="KAJ1179810.1"/>
    <property type="molecule type" value="Genomic_DNA"/>
</dbReference>
<feature type="region of interest" description="Disordered" evidence="1">
    <location>
        <begin position="1"/>
        <end position="88"/>
    </location>
</feature>
<evidence type="ECO:0000313" key="2">
    <source>
        <dbReference type="EMBL" id="KAJ1179810.1"/>
    </source>
</evidence>
<comment type="caution">
    <text evidence="2">The sequence shown here is derived from an EMBL/GenBank/DDBJ whole genome shotgun (WGS) entry which is preliminary data.</text>
</comment>
<sequence>MVPFGAESAERTQAAFPERGSARRRGGPTGAPKRSGEERTTRAWGSVPPDGAGVSGPSAGRQRKPAAKRRGLGREGAPGPWSEPCPGACYPVPDLGRGGAGGCGRTEALSARGPAVSGVVAQSGAALALTGSWLERGAPQEGSDIWRGGEPCRTPGAVGPREGAVDCGAEPVRGRGRPAPGAPGRSRRRSPGPGATPVPPEECERPGGPQGRRLCTHPWDPLPYG</sequence>
<protein>
    <submittedName>
        <fullName evidence="2">Uncharacterized protein</fullName>
    </submittedName>
</protein>
<feature type="compositionally biased region" description="Basic residues" evidence="1">
    <location>
        <begin position="61"/>
        <end position="71"/>
    </location>
</feature>
<dbReference type="AlphaFoldDB" id="A0AAV7TTQ6"/>
<gene>
    <name evidence="2" type="ORF">NDU88_005043</name>
</gene>
<proteinExistence type="predicted"/>
<name>A0AAV7TTQ6_PLEWA</name>
<evidence type="ECO:0000313" key="3">
    <source>
        <dbReference type="Proteomes" id="UP001066276"/>
    </source>
</evidence>
<organism evidence="2 3">
    <name type="scientific">Pleurodeles waltl</name>
    <name type="common">Iberian ribbed newt</name>
    <dbReference type="NCBI Taxonomy" id="8319"/>
    <lineage>
        <taxon>Eukaryota</taxon>
        <taxon>Metazoa</taxon>
        <taxon>Chordata</taxon>
        <taxon>Craniata</taxon>
        <taxon>Vertebrata</taxon>
        <taxon>Euteleostomi</taxon>
        <taxon>Amphibia</taxon>
        <taxon>Batrachia</taxon>
        <taxon>Caudata</taxon>
        <taxon>Salamandroidea</taxon>
        <taxon>Salamandridae</taxon>
        <taxon>Pleurodelinae</taxon>
        <taxon>Pleurodeles</taxon>
    </lineage>
</organism>
<dbReference type="Proteomes" id="UP001066276">
    <property type="component" value="Chromosome 3_2"/>
</dbReference>
<keyword evidence="3" id="KW-1185">Reference proteome</keyword>
<reference evidence="2" key="1">
    <citation type="journal article" date="2022" name="bioRxiv">
        <title>Sequencing and chromosome-scale assembly of the giantPleurodeles waltlgenome.</title>
        <authorList>
            <person name="Brown T."/>
            <person name="Elewa A."/>
            <person name="Iarovenko S."/>
            <person name="Subramanian E."/>
            <person name="Araus A.J."/>
            <person name="Petzold A."/>
            <person name="Susuki M."/>
            <person name="Suzuki K.-i.T."/>
            <person name="Hayashi T."/>
            <person name="Toyoda A."/>
            <person name="Oliveira C."/>
            <person name="Osipova E."/>
            <person name="Leigh N.D."/>
            <person name="Simon A."/>
            <person name="Yun M.H."/>
        </authorList>
    </citation>
    <scope>NUCLEOTIDE SEQUENCE</scope>
    <source>
        <strain evidence="2">20211129_DDA</strain>
        <tissue evidence="2">Liver</tissue>
    </source>
</reference>
<feature type="region of interest" description="Disordered" evidence="1">
    <location>
        <begin position="139"/>
        <end position="225"/>
    </location>
</feature>
<evidence type="ECO:0000256" key="1">
    <source>
        <dbReference type="SAM" id="MobiDB-lite"/>
    </source>
</evidence>
<accession>A0AAV7TTQ6</accession>